<sequence length="103" mass="11242">MAETTQSQLLELAKKHEANRAIKTILISLTEAQAQARIYLRSLELTTESLTKAASLEEGYRVGWSHSDMVTIAANANAELAKMSALFVTLSSVLVSLGEEVNY</sequence>
<proteinExistence type="predicted"/>
<organism evidence="1">
    <name type="scientific">Burkholderia sp. M701</name>
    <dbReference type="NCBI Taxonomy" id="326454"/>
    <lineage>
        <taxon>Bacteria</taxon>
        <taxon>Pseudomonadati</taxon>
        <taxon>Pseudomonadota</taxon>
        <taxon>Betaproteobacteria</taxon>
        <taxon>Burkholderiales</taxon>
        <taxon>Burkholderiaceae</taxon>
        <taxon>Burkholderia</taxon>
    </lineage>
</organism>
<dbReference type="RefSeq" id="WP_023842590.1">
    <property type="nucleotide sequence ID" value="NC_022995.1"/>
</dbReference>
<protein>
    <submittedName>
        <fullName evidence="1">Uncharacterized protein</fullName>
    </submittedName>
</protein>
<reference evidence="1" key="2">
    <citation type="submission" date="2024-06" db="EMBL/GenBank/DDBJ databases">
        <authorList>
            <person name="Sakai Y."/>
            <person name="Fujii T."/>
        </authorList>
    </citation>
    <scope>NUCLEOTIDE SEQUENCE</scope>
    <source>
        <strain evidence="1">M701</strain>
        <plasmid evidence="1">pM7012</plasmid>
    </source>
</reference>
<name>V5YNS2_9BURK</name>
<dbReference type="AlphaFoldDB" id="V5YNS2"/>
<evidence type="ECO:0000313" key="1">
    <source>
        <dbReference type="EMBL" id="BAO19047.1"/>
    </source>
</evidence>
<dbReference type="EMBL" id="AB853026">
    <property type="protein sequence ID" value="BAO19047.1"/>
    <property type="molecule type" value="Genomic_DNA"/>
</dbReference>
<keyword evidence="1" id="KW-0614">Plasmid</keyword>
<accession>V5YNS2</accession>
<geneLocation type="plasmid" evidence="1">
    <name>pM7012</name>
</geneLocation>
<reference evidence="1" key="1">
    <citation type="journal article" date="2014" name="Microbiology">
        <title>A 2,4-dichlorophenoxyacetic acid degradation plasmid pM7012 discloses distribution of an unclassified megaplasmid group across bacterial species.</title>
        <authorList>
            <person name="Sakai Y."/>
            <person name="Ogawa N."/>
            <person name="Shimomura Y."/>
            <person name="Fujii T."/>
        </authorList>
    </citation>
    <scope>NUCLEOTIDE SEQUENCE</scope>
    <source>
        <strain evidence="1">M701</strain>
    </source>
</reference>